<dbReference type="GO" id="GO:0009279">
    <property type="term" value="C:cell outer membrane"/>
    <property type="evidence" value="ECO:0007669"/>
    <property type="project" value="UniProtKB-SubCell"/>
</dbReference>
<evidence type="ECO:0000259" key="7">
    <source>
        <dbReference type="Pfam" id="PF07980"/>
    </source>
</evidence>
<dbReference type="AlphaFoldDB" id="A0A3D9L0T9"/>
<accession>A0A3D9L0T9</accession>
<evidence type="ECO:0000259" key="8">
    <source>
        <dbReference type="Pfam" id="PF14322"/>
    </source>
</evidence>
<feature type="chain" id="PRO_5017702035" evidence="6">
    <location>
        <begin position="24"/>
        <end position="642"/>
    </location>
</feature>
<evidence type="ECO:0000313" key="9">
    <source>
        <dbReference type="EMBL" id="RED94959.1"/>
    </source>
</evidence>
<comment type="similarity">
    <text evidence="2">Belongs to the SusD family.</text>
</comment>
<proteinExistence type="inferred from homology"/>
<sequence length="642" mass="72082">MKKAKYILSLVASTFLAVGCHDALDVEPFDKITAQDLFSDPAGTELYMADLYYRMPVEDLNYYPKQGFEVNYGGPNNAGEVLAMLTPWANHSGRNLFVNGDYGEWWKVEDNARPDKTFTPWTLIRNTNALIEIIPDLNVDEPTKQQYLGEASFIRAFAYFGLAKRYGGVPIIKERQIYEGDPDALLVSRSTEKETWDFILSECDVAIQNLEGVEDPNYRKATKWVALALKSRAALHAASIAKFGAQADLVGPAVEQGLVGIPASEAANYYQQCLDASKALMDGPFELYKASPGGPEEAAENFREMFENPNLAIGTEAIFIKGKASPGDFLGNNYDIWFNPNQTRNGWPHPGRFCPTLDFVDMFESYGGGGVSDPIETTIDGDVTNYLGYDPAREYLKFDHPMDIFQGKDARLFGSVMLPGAEWKGVEIVYQNGYIQPDGEFKTDTKLSMEIDGVTYHTFGGATQADYSGFDPTGSNHSSTGFGLKKFLSTDPVVPAWNQSFTDFMEFRLAEVMLNYAEAQVESGLGDADVATAAINALRRRAGHSDNIPLSVENVQRERVVELAFENKLFWDMIRRREFHTYFDQTRTHALVPVLDLRESPPKYIFLRKDIRPNSPQTFVHREYYRRIDNLGLNQLTQNPGW</sequence>
<name>A0A3D9L0T9_MARFU</name>
<dbReference type="Proteomes" id="UP000256779">
    <property type="component" value="Unassembled WGS sequence"/>
</dbReference>
<comment type="caution">
    <text evidence="9">The sequence shown here is derived from an EMBL/GenBank/DDBJ whole genome shotgun (WGS) entry which is preliminary data.</text>
</comment>
<dbReference type="OrthoDB" id="5694214at2"/>
<dbReference type="SUPFAM" id="SSF48452">
    <property type="entry name" value="TPR-like"/>
    <property type="match status" value="1"/>
</dbReference>
<reference evidence="9 10" key="1">
    <citation type="submission" date="2018-07" db="EMBL/GenBank/DDBJ databases">
        <title>Genomic Encyclopedia of Type Strains, Phase IV (KMG-IV): sequencing the most valuable type-strain genomes for metagenomic binning, comparative biology and taxonomic classification.</title>
        <authorList>
            <person name="Goeker M."/>
        </authorList>
    </citation>
    <scope>NUCLEOTIDE SEQUENCE [LARGE SCALE GENOMIC DNA]</scope>
    <source>
        <strain evidence="9 10">DSM 4134</strain>
    </source>
</reference>
<dbReference type="Gene3D" id="1.25.40.390">
    <property type="match status" value="1"/>
</dbReference>
<evidence type="ECO:0000256" key="1">
    <source>
        <dbReference type="ARBA" id="ARBA00004442"/>
    </source>
</evidence>
<dbReference type="Pfam" id="PF07980">
    <property type="entry name" value="SusD_RagB"/>
    <property type="match status" value="1"/>
</dbReference>
<feature type="signal peptide" evidence="6">
    <location>
        <begin position="1"/>
        <end position="23"/>
    </location>
</feature>
<protein>
    <submittedName>
        <fullName evidence="9">Putative outer membrane starch-binding protein</fullName>
    </submittedName>
</protein>
<dbReference type="PROSITE" id="PS51257">
    <property type="entry name" value="PROKAR_LIPOPROTEIN"/>
    <property type="match status" value="1"/>
</dbReference>
<dbReference type="EMBL" id="QREG01000019">
    <property type="protein sequence ID" value="RED94959.1"/>
    <property type="molecule type" value="Genomic_DNA"/>
</dbReference>
<dbReference type="InterPro" id="IPR033985">
    <property type="entry name" value="SusD-like_N"/>
</dbReference>
<dbReference type="InterPro" id="IPR012944">
    <property type="entry name" value="SusD_RagB_dom"/>
</dbReference>
<evidence type="ECO:0000256" key="5">
    <source>
        <dbReference type="ARBA" id="ARBA00023237"/>
    </source>
</evidence>
<feature type="domain" description="RagB/SusD" evidence="7">
    <location>
        <begin position="316"/>
        <end position="642"/>
    </location>
</feature>
<keyword evidence="4" id="KW-0472">Membrane</keyword>
<dbReference type="Pfam" id="PF14322">
    <property type="entry name" value="SusD-like_3"/>
    <property type="match status" value="1"/>
</dbReference>
<organism evidence="9 10">
    <name type="scientific">Marinoscillum furvescens DSM 4134</name>
    <dbReference type="NCBI Taxonomy" id="1122208"/>
    <lineage>
        <taxon>Bacteria</taxon>
        <taxon>Pseudomonadati</taxon>
        <taxon>Bacteroidota</taxon>
        <taxon>Cytophagia</taxon>
        <taxon>Cytophagales</taxon>
        <taxon>Reichenbachiellaceae</taxon>
        <taxon>Marinoscillum</taxon>
    </lineage>
</organism>
<evidence type="ECO:0000313" key="10">
    <source>
        <dbReference type="Proteomes" id="UP000256779"/>
    </source>
</evidence>
<evidence type="ECO:0000256" key="4">
    <source>
        <dbReference type="ARBA" id="ARBA00023136"/>
    </source>
</evidence>
<dbReference type="InterPro" id="IPR011990">
    <property type="entry name" value="TPR-like_helical_dom_sf"/>
</dbReference>
<keyword evidence="5" id="KW-0998">Cell outer membrane</keyword>
<keyword evidence="3 6" id="KW-0732">Signal</keyword>
<evidence type="ECO:0000256" key="2">
    <source>
        <dbReference type="ARBA" id="ARBA00006275"/>
    </source>
</evidence>
<keyword evidence="10" id="KW-1185">Reference proteome</keyword>
<evidence type="ECO:0000256" key="3">
    <source>
        <dbReference type="ARBA" id="ARBA00022729"/>
    </source>
</evidence>
<dbReference type="RefSeq" id="WP_115869461.1">
    <property type="nucleotide sequence ID" value="NZ_QREG01000019.1"/>
</dbReference>
<gene>
    <name evidence="9" type="ORF">C7460_11971</name>
</gene>
<feature type="domain" description="SusD-like N-terminal" evidence="8">
    <location>
        <begin position="96"/>
        <end position="234"/>
    </location>
</feature>
<evidence type="ECO:0000256" key="6">
    <source>
        <dbReference type="SAM" id="SignalP"/>
    </source>
</evidence>
<comment type="subcellular location">
    <subcellularLocation>
        <location evidence="1">Cell outer membrane</location>
    </subcellularLocation>
</comment>